<evidence type="ECO:0000313" key="6">
    <source>
        <dbReference type="Proteomes" id="UP000054166"/>
    </source>
</evidence>
<protein>
    <recommendedName>
        <fullName evidence="7">JmjC domain-containing protein</fullName>
    </recommendedName>
</protein>
<name>A0A0C3FG10_PILCF</name>
<dbReference type="GO" id="GO:0031490">
    <property type="term" value="F:chromatin DNA binding"/>
    <property type="evidence" value="ECO:0007669"/>
    <property type="project" value="TreeGrafter"/>
</dbReference>
<dbReference type="InParanoid" id="A0A0C3FG10"/>
<dbReference type="OrthoDB" id="1667110at2759"/>
<dbReference type="PANTHER" id="PTHR12549:SF38">
    <property type="entry name" value="JMJC DOMAIN-CONTAINING HISTONE DEMETHYLASE 2, ISOFORM A"/>
    <property type="match status" value="1"/>
</dbReference>
<organism evidence="5 6">
    <name type="scientific">Piloderma croceum (strain F 1598)</name>
    <dbReference type="NCBI Taxonomy" id="765440"/>
    <lineage>
        <taxon>Eukaryota</taxon>
        <taxon>Fungi</taxon>
        <taxon>Dikarya</taxon>
        <taxon>Basidiomycota</taxon>
        <taxon>Agaricomycotina</taxon>
        <taxon>Agaricomycetes</taxon>
        <taxon>Agaricomycetidae</taxon>
        <taxon>Atheliales</taxon>
        <taxon>Atheliaceae</taxon>
        <taxon>Piloderma</taxon>
    </lineage>
</organism>
<feature type="non-terminal residue" evidence="5">
    <location>
        <position position="237"/>
    </location>
</feature>
<evidence type="ECO:0000256" key="3">
    <source>
        <dbReference type="ARBA" id="ARBA00023242"/>
    </source>
</evidence>
<dbReference type="GO" id="GO:0046872">
    <property type="term" value="F:metal ion binding"/>
    <property type="evidence" value="ECO:0007669"/>
    <property type="project" value="UniProtKB-KW"/>
</dbReference>
<dbReference type="AlphaFoldDB" id="A0A0C3FG10"/>
<dbReference type="Gene3D" id="2.60.120.650">
    <property type="entry name" value="Cupin"/>
    <property type="match status" value="1"/>
</dbReference>
<dbReference type="HOGENOM" id="CLU_067901_1_0_1"/>
<evidence type="ECO:0000256" key="2">
    <source>
        <dbReference type="ARBA" id="ARBA00022723"/>
    </source>
</evidence>
<reference evidence="5 6" key="1">
    <citation type="submission" date="2014-04" db="EMBL/GenBank/DDBJ databases">
        <authorList>
            <consortium name="DOE Joint Genome Institute"/>
            <person name="Kuo A."/>
            <person name="Tarkka M."/>
            <person name="Buscot F."/>
            <person name="Kohler A."/>
            <person name="Nagy L.G."/>
            <person name="Floudas D."/>
            <person name="Copeland A."/>
            <person name="Barry K.W."/>
            <person name="Cichocki N."/>
            <person name="Veneault-Fourrey C."/>
            <person name="LaButti K."/>
            <person name="Lindquist E.A."/>
            <person name="Lipzen A."/>
            <person name="Lundell T."/>
            <person name="Morin E."/>
            <person name="Murat C."/>
            <person name="Sun H."/>
            <person name="Tunlid A."/>
            <person name="Henrissat B."/>
            <person name="Grigoriev I.V."/>
            <person name="Hibbett D.S."/>
            <person name="Martin F."/>
            <person name="Nordberg H.P."/>
            <person name="Cantor M.N."/>
            <person name="Hua S.X."/>
        </authorList>
    </citation>
    <scope>NUCLEOTIDE SEQUENCE [LARGE SCALE GENOMIC DNA]</scope>
    <source>
        <strain evidence="5 6">F 1598</strain>
    </source>
</reference>
<keyword evidence="2" id="KW-0479">Metal-binding</keyword>
<comment type="subcellular location">
    <subcellularLocation>
        <location evidence="1">Nucleus</location>
    </subcellularLocation>
</comment>
<dbReference type="PANTHER" id="PTHR12549">
    <property type="entry name" value="JMJC DOMAIN-CONTAINING HISTONE DEMETHYLATION PROTEIN"/>
    <property type="match status" value="1"/>
</dbReference>
<sequence>MARLELRAEGSPSDETYHERDSPRFRHEDLSDTEFVRHWSYGIPVVVSSLNFQGTWDPAYFIRTYGKKKATIENCETGETKLSNVATFFQQFLDPGQRDGIWKLKDWPPLHDFALIFPELHKSFMQCVPYPNYTRSDGVLNLASHSPYNAISPDLGPKMYNACETAPDDQHQGSTKLHADLTDAVNIMLWAAKDADGNPGCALWHIFPATALAFLRKFLTEVCGFKGPGDPVHSQLI</sequence>
<dbReference type="InterPro" id="IPR045109">
    <property type="entry name" value="LSDs-like"/>
</dbReference>
<dbReference type="Proteomes" id="UP000054166">
    <property type="component" value="Unassembled WGS sequence"/>
</dbReference>
<gene>
    <name evidence="5" type="ORF">PILCRDRAFT_75164</name>
</gene>
<reference evidence="6" key="2">
    <citation type="submission" date="2015-01" db="EMBL/GenBank/DDBJ databases">
        <title>Evolutionary Origins and Diversification of the Mycorrhizal Mutualists.</title>
        <authorList>
            <consortium name="DOE Joint Genome Institute"/>
            <consortium name="Mycorrhizal Genomics Consortium"/>
            <person name="Kohler A."/>
            <person name="Kuo A."/>
            <person name="Nagy L.G."/>
            <person name="Floudas D."/>
            <person name="Copeland A."/>
            <person name="Barry K.W."/>
            <person name="Cichocki N."/>
            <person name="Veneault-Fourrey C."/>
            <person name="LaButti K."/>
            <person name="Lindquist E.A."/>
            <person name="Lipzen A."/>
            <person name="Lundell T."/>
            <person name="Morin E."/>
            <person name="Murat C."/>
            <person name="Riley R."/>
            <person name="Ohm R."/>
            <person name="Sun H."/>
            <person name="Tunlid A."/>
            <person name="Henrissat B."/>
            <person name="Grigoriev I.V."/>
            <person name="Hibbett D.S."/>
            <person name="Martin F."/>
        </authorList>
    </citation>
    <scope>NUCLEOTIDE SEQUENCE [LARGE SCALE GENOMIC DNA]</scope>
    <source>
        <strain evidence="6">F 1598</strain>
    </source>
</reference>
<evidence type="ECO:0000256" key="1">
    <source>
        <dbReference type="ARBA" id="ARBA00004123"/>
    </source>
</evidence>
<accession>A0A0C3FG10</accession>
<dbReference type="STRING" id="765440.A0A0C3FG10"/>
<keyword evidence="3" id="KW-0539">Nucleus</keyword>
<evidence type="ECO:0008006" key="7">
    <source>
        <dbReference type="Google" id="ProtNLM"/>
    </source>
</evidence>
<dbReference type="SUPFAM" id="SSF51197">
    <property type="entry name" value="Clavaminate synthase-like"/>
    <property type="match status" value="1"/>
</dbReference>
<keyword evidence="6" id="KW-1185">Reference proteome</keyword>
<proteinExistence type="predicted"/>
<dbReference type="GO" id="GO:0003712">
    <property type="term" value="F:transcription coregulator activity"/>
    <property type="evidence" value="ECO:0007669"/>
    <property type="project" value="TreeGrafter"/>
</dbReference>
<evidence type="ECO:0000313" key="5">
    <source>
        <dbReference type="EMBL" id="KIM78744.1"/>
    </source>
</evidence>
<dbReference type="GO" id="GO:0032454">
    <property type="term" value="F:histone H3K9 demethylase activity"/>
    <property type="evidence" value="ECO:0007669"/>
    <property type="project" value="InterPro"/>
</dbReference>
<dbReference type="GO" id="GO:0000118">
    <property type="term" value="C:histone deacetylase complex"/>
    <property type="evidence" value="ECO:0007669"/>
    <property type="project" value="TreeGrafter"/>
</dbReference>
<evidence type="ECO:0000256" key="4">
    <source>
        <dbReference type="SAM" id="MobiDB-lite"/>
    </source>
</evidence>
<feature type="region of interest" description="Disordered" evidence="4">
    <location>
        <begin position="1"/>
        <end position="23"/>
    </location>
</feature>
<dbReference type="GO" id="GO:0006357">
    <property type="term" value="P:regulation of transcription by RNA polymerase II"/>
    <property type="evidence" value="ECO:0007669"/>
    <property type="project" value="TreeGrafter"/>
</dbReference>
<dbReference type="GO" id="GO:0000785">
    <property type="term" value="C:chromatin"/>
    <property type="evidence" value="ECO:0007669"/>
    <property type="project" value="TreeGrafter"/>
</dbReference>
<dbReference type="EMBL" id="KN833014">
    <property type="protein sequence ID" value="KIM78744.1"/>
    <property type="molecule type" value="Genomic_DNA"/>
</dbReference>